<dbReference type="RefSeq" id="WP_371241069.1">
    <property type="nucleotide sequence ID" value="NZ_JAHWZY010000026.1"/>
</dbReference>
<reference evidence="2 3" key="1">
    <citation type="journal article" date="2021" name="Res Sq">
        <title>Streptomyces Pimoensis sp. nov., Isolated From the Taklimakan Desert in Xinjiang, China.</title>
        <authorList>
            <person name="Zhang P."/>
            <person name="Luo X."/>
            <person name="Luo X."/>
            <person name="Liu Z."/>
            <person name="Xia Z."/>
            <person name="Wan C."/>
            <person name="zhang L."/>
        </authorList>
    </citation>
    <scope>NUCLEOTIDE SEQUENCE [LARGE SCALE GENOMIC DNA]</scope>
    <source>
        <strain evidence="2 3">TRM75549</strain>
    </source>
</reference>
<keyword evidence="3" id="KW-1185">Reference proteome</keyword>
<dbReference type="EMBL" id="JAHWZY010000026">
    <property type="protein sequence ID" value="MEZ3181483.1"/>
    <property type="molecule type" value="Genomic_DNA"/>
</dbReference>
<dbReference type="Proteomes" id="UP001567537">
    <property type="component" value="Unassembled WGS sequence"/>
</dbReference>
<accession>A0ABV4J3W5</accession>
<gene>
    <name evidence="2" type="ORF">KYY02_23180</name>
</gene>
<evidence type="ECO:0000313" key="3">
    <source>
        <dbReference type="Proteomes" id="UP001567537"/>
    </source>
</evidence>
<protein>
    <submittedName>
        <fullName evidence="2">Uncharacterized protein</fullName>
    </submittedName>
</protein>
<feature type="chain" id="PRO_5046593778" evidence="1">
    <location>
        <begin position="30"/>
        <end position="74"/>
    </location>
</feature>
<feature type="signal peptide" evidence="1">
    <location>
        <begin position="1"/>
        <end position="29"/>
    </location>
</feature>
<keyword evidence="1" id="KW-0732">Signal</keyword>
<organism evidence="2 3">
    <name type="scientific">Streptomyces pimonensis</name>
    <dbReference type="NCBI Taxonomy" id="2860288"/>
    <lineage>
        <taxon>Bacteria</taxon>
        <taxon>Bacillati</taxon>
        <taxon>Actinomycetota</taxon>
        <taxon>Actinomycetes</taxon>
        <taxon>Kitasatosporales</taxon>
        <taxon>Streptomycetaceae</taxon>
        <taxon>Streptomyces</taxon>
    </lineage>
</organism>
<comment type="caution">
    <text evidence="2">The sequence shown here is derived from an EMBL/GenBank/DDBJ whole genome shotgun (WGS) entry which is preliminary data.</text>
</comment>
<sequence>MLNSKKIASTAAAAFLGGFVLFGSGAAQAVADDGADACVDDGDTIRCVQSQTCSGGGAVECGNAIVITVKKAES</sequence>
<evidence type="ECO:0000313" key="2">
    <source>
        <dbReference type="EMBL" id="MEZ3181483.1"/>
    </source>
</evidence>
<name>A0ABV4J3W5_9ACTN</name>
<evidence type="ECO:0000256" key="1">
    <source>
        <dbReference type="SAM" id="SignalP"/>
    </source>
</evidence>
<proteinExistence type="predicted"/>